<keyword evidence="2" id="KW-0496">Mitochondrion</keyword>
<dbReference type="GO" id="GO:0005739">
    <property type="term" value="C:mitochondrion"/>
    <property type="evidence" value="ECO:0007669"/>
    <property type="project" value="UniProtKB-SubCell"/>
</dbReference>
<comment type="caution">
    <text evidence="4">The sequence shown here is derived from an EMBL/GenBank/DDBJ whole genome shotgun (WGS) entry which is preliminary data.</text>
</comment>
<dbReference type="InterPro" id="IPR003213">
    <property type="entry name" value="Cyt_c_oxidase_su6B"/>
</dbReference>
<dbReference type="InterPro" id="IPR048280">
    <property type="entry name" value="COX6B-like"/>
</dbReference>
<accession>A0A4S8J7J1</accession>
<comment type="subcellular location">
    <subcellularLocation>
        <location evidence="1">Mitochondrion</location>
    </subcellularLocation>
</comment>
<dbReference type="STRING" id="52838.A0A4S8J7J1"/>
<evidence type="ECO:0000256" key="3">
    <source>
        <dbReference type="ARBA" id="ARBA00023157"/>
    </source>
</evidence>
<evidence type="ECO:0000313" key="4">
    <source>
        <dbReference type="EMBL" id="THU57547.1"/>
    </source>
</evidence>
<evidence type="ECO:0000313" key="5">
    <source>
        <dbReference type="Proteomes" id="UP000317650"/>
    </source>
</evidence>
<reference evidence="4 5" key="1">
    <citation type="journal article" date="2019" name="Nat. Plants">
        <title>Genome sequencing of Musa balbisiana reveals subgenome evolution and function divergence in polyploid bananas.</title>
        <authorList>
            <person name="Yao X."/>
        </authorList>
    </citation>
    <scope>NUCLEOTIDE SEQUENCE [LARGE SCALE GENOMIC DNA]</scope>
    <source>
        <strain evidence="5">cv. DH-PKW</strain>
        <tissue evidence="4">Leaves</tissue>
    </source>
</reference>
<dbReference type="PANTHER" id="PTHR46281">
    <property type="entry name" value="CYTOCHROME C OXIDASE SUBUNIT 6B"/>
    <property type="match status" value="1"/>
</dbReference>
<dbReference type="AlphaFoldDB" id="A0A4S8J7J1"/>
<evidence type="ECO:0000256" key="2">
    <source>
        <dbReference type="ARBA" id="ARBA00023128"/>
    </source>
</evidence>
<keyword evidence="5" id="KW-1185">Reference proteome</keyword>
<name>A0A4S8J7J1_MUSBA</name>
<sequence length="94" mass="10630">MGTLTILEIGKPKIDGADLSRGLVANWFAQLIRCLRCRNALIREVACVAAKGEETPDCHKFAKYYRSLCPVEWLLIVSTRCIIVDMTKDQIIVY</sequence>
<gene>
    <name evidence="4" type="ORF">C4D60_Mb03t04670</name>
</gene>
<dbReference type="InterPro" id="IPR036549">
    <property type="entry name" value="CX6/COA6-like_sf"/>
</dbReference>
<dbReference type="Pfam" id="PF02297">
    <property type="entry name" value="COX6B"/>
    <property type="match status" value="1"/>
</dbReference>
<protein>
    <submittedName>
        <fullName evidence="4">Uncharacterized protein</fullName>
    </submittedName>
</protein>
<organism evidence="4 5">
    <name type="scientific">Musa balbisiana</name>
    <name type="common">Banana</name>
    <dbReference type="NCBI Taxonomy" id="52838"/>
    <lineage>
        <taxon>Eukaryota</taxon>
        <taxon>Viridiplantae</taxon>
        <taxon>Streptophyta</taxon>
        <taxon>Embryophyta</taxon>
        <taxon>Tracheophyta</taxon>
        <taxon>Spermatophyta</taxon>
        <taxon>Magnoliopsida</taxon>
        <taxon>Liliopsida</taxon>
        <taxon>Zingiberales</taxon>
        <taxon>Musaceae</taxon>
        <taxon>Musa</taxon>
    </lineage>
</organism>
<dbReference type="SUPFAM" id="SSF47694">
    <property type="entry name" value="Cytochrome c oxidase subunit h"/>
    <property type="match status" value="1"/>
</dbReference>
<dbReference type="Proteomes" id="UP000317650">
    <property type="component" value="Chromosome 3"/>
</dbReference>
<dbReference type="EMBL" id="PYDT01000006">
    <property type="protein sequence ID" value="THU57547.1"/>
    <property type="molecule type" value="Genomic_DNA"/>
</dbReference>
<dbReference type="Gene3D" id="1.10.10.140">
    <property type="entry name" value="Cytochrome c oxidase, subunit VIb"/>
    <property type="match status" value="1"/>
</dbReference>
<proteinExistence type="predicted"/>
<keyword evidence="3" id="KW-1015">Disulfide bond</keyword>
<dbReference type="GO" id="GO:0045277">
    <property type="term" value="C:respiratory chain complex IV"/>
    <property type="evidence" value="ECO:0007669"/>
    <property type="project" value="InterPro"/>
</dbReference>
<dbReference type="PANTHER" id="PTHR46281:SF8">
    <property type="entry name" value="CYTOCHROME C OXIDASE SUBUNIT 12, MITOCHONDRIAL"/>
    <property type="match status" value="1"/>
</dbReference>
<evidence type="ECO:0000256" key="1">
    <source>
        <dbReference type="ARBA" id="ARBA00004173"/>
    </source>
</evidence>